<dbReference type="AlphaFoldDB" id="A0A917EDU6"/>
<name>A0A917EDU6_9RHOB</name>
<accession>A0A917EDU6</accession>
<evidence type="ECO:0000313" key="3">
    <source>
        <dbReference type="Proteomes" id="UP000612855"/>
    </source>
</evidence>
<evidence type="ECO:0000313" key="2">
    <source>
        <dbReference type="EMBL" id="GGE27243.1"/>
    </source>
</evidence>
<dbReference type="RefSeq" id="WP_188476982.1">
    <property type="nucleotide sequence ID" value="NZ_BMFJ01000001.1"/>
</dbReference>
<feature type="chain" id="PRO_5036803488" evidence="1">
    <location>
        <begin position="22"/>
        <end position="173"/>
    </location>
</feature>
<protein>
    <submittedName>
        <fullName evidence="2">Uncharacterized protein</fullName>
    </submittedName>
</protein>
<dbReference type="Proteomes" id="UP000612855">
    <property type="component" value="Unassembled WGS sequence"/>
</dbReference>
<comment type="caution">
    <text evidence="2">The sequence shown here is derived from an EMBL/GenBank/DDBJ whole genome shotgun (WGS) entry which is preliminary data.</text>
</comment>
<keyword evidence="3" id="KW-1185">Reference proteome</keyword>
<organism evidence="2 3">
    <name type="scientific">Primorskyibacter flagellatus</name>
    <dbReference type="NCBI Taxonomy" id="1387277"/>
    <lineage>
        <taxon>Bacteria</taxon>
        <taxon>Pseudomonadati</taxon>
        <taxon>Pseudomonadota</taxon>
        <taxon>Alphaproteobacteria</taxon>
        <taxon>Rhodobacterales</taxon>
        <taxon>Roseobacteraceae</taxon>
        <taxon>Primorskyibacter</taxon>
    </lineage>
</organism>
<gene>
    <name evidence="2" type="ORF">GCM10011360_14430</name>
</gene>
<reference evidence="3" key="1">
    <citation type="journal article" date="2019" name="Int. J. Syst. Evol. Microbiol.">
        <title>The Global Catalogue of Microorganisms (GCM) 10K type strain sequencing project: providing services to taxonomists for standard genome sequencing and annotation.</title>
        <authorList>
            <consortium name="The Broad Institute Genomics Platform"/>
            <consortium name="The Broad Institute Genome Sequencing Center for Infectious Disease"/>
            <person name="Wu L."/>
            <person name="Ma J."/>
        </authorList>
    </citation>
    <scope>NUCLEOTIDE SEQUENCE [LARGE SCALE GENOMIC DNA]</scope>
    <source>
        <strain evidence="3">CGMCC 1.12664</strain>
    </source>
</reference>
<proteinExistence type="predicted"/>
<keyword evidence="1" id="KW-0732">Signal</keyword>
<sequence length="173" mass="18516">MFKKTMTAVGLALIVATPVLAVEGPFPVREVDASTHLEAFENPNALDYYPDVAADVAAAVAAKVDAAPEDADHSLALSIKVTALRLNDNPVLTDDGKFNIMEGVVVVYDKEGDSPLKNEAIILRAEEMPTAMPAFSPDNRDFYIAMVDAFADKTAEIVSGVDYLPDTENNASK</sequence>
<feature type="signal peptide" evidence="1">
    <location>
        <begin position="1"/>
        <end position="21"/>
    </location>
</feature>
<dbReference type="EMBL" id="BMFJ01000001">
    <property type="protein sequence ID" value="GGE27243.1"/>
    <property type="molecule type" value="Genomic_DNA"/>
</dbReference>
<evidence type="ECO:0000256" key="1">
    <source>
        <dbReference type="SAM" id="SignalP"/>
    </source>
</evidence>